<dbReference type="Pfam" id="PF14742">
    <property type="entry name" value="GDE_N_bis"/>
    <property type="match status" value="1"/>
</dbReference>
<evidence type="ECO:0000259" key="1">
    <source>
        <dbReference type="Pfam" id="PF14742"/>
    </source>
</evidence>
<protein>
    <recommendedName>
        <fullName evidence="1">Putative glycogen debranching enzyme N-terminal domain-containing protein</fullName>
    </recommendedName>
</protein>
<name>X8AE29_MYCXE</name>
<accession>X8AE29</accession>
<reference evidence="2" key="1">
    <citation type="submission" date="2014-01" db="EMBL/GenBank/DDBJ databases">
        <authorList>
            <person name="Brown-Elliot B."/>
            <person name="Wallace R."/>
            <person name="Lenaerts A."/>
            <person name="Ordway D."/>
            <person name="DeGroote M.A."/>
            <person name="Parker T."/>
            <person name="Sizemore C."/>
            <person name="Tallon L.J."/>
            <person name="Sadzewicz L.K."/>
            <person name="Sengamalay N."/>
            <person name="Fraser C.M."/>
            <person name="Hine E."/>
            <person name="Shefchek K.A."/>
            <person name="Das S.P."/>
            <person name="Tettelin H."/>
        </authorList>
    </citation>
    <scope>NUCLEOTIDE SEQUENCE [LARGE SCALE GENOMIC DNA]</scope>
    <source>
        <strain evidence="2">4042</strain>
    </source>
</reference>
<organism evidence="2">
    <name type="scientific">Mycobacterium xenopi 4042</name>
    <dbReference type="NCBI Taxonomy" id="1299334"/>
    <lineage>
        <taxon>Bacteria</taxon>
        <taxon>Bacillati</taxon>
        <taxon>Actinomycetota</taxon>
        <taxon>Actinomycetes</taxon>
        <taxon>Mycobacteriales</taxon>
        <taxon>Mycobacteriaceae</taxon>
        <taxon>Mycobacterium</taxon>
    </lineage>
</organism>
<comment type="caution">
    <text evidence="2">The sequence shown here is derived from an EMBL/GenBank/DDBJ whole genome shotgun (WGS) entry which is preliminary data.</text>
</comment>
<dbReference type="PATRIC" id="fig|1299334.3.peg.6118"/>
<dbReference type="InterPro" id="IPR032856">
    <property type="entry name" value="GDE_N_bis"/>
</dbReference>
<dbReference type="EMBL" id="JAOB01000060">
    <property type="protein sequence ID" value="EUA30187.1"/>
    <property type="molecule type" value="Genomic_DNA"/>
</dbReference>
<proteinExistence type="predicted"/>
<sequence length="233" mass="25590">MSDQHGDVLPGRPHGLFFRDARVLSRWELRLHGQTAEPLAVHTPEAFAAQFLLRRAPRAGRTDSTLLIVRERLIADGMRETISLHNLDSETTVVSLQLVVDADFADLFAVKEGRSSIGSADMTVTDNELVLSDRADPVRGLTVTATGDPIVLPGSLAWRIVVPSGEQRQIELIAEPTEADRKLSPGCAAARIWRPAHPRASWRPGVTLRRRSKPTIRCSHKCCGAPKVTSVRC</sequence>
<dbReference type="AlphaFoldDB" id="X8AE29"/>
<gene>
    <name evidence="2" type="ORF">I553_4444</name>
</gene>
<feature type="domain" description="Putative glycogen debranching enzyme N-terminal" evidence="1">
    <location>
        <begin position="2"/>
        <end position="172"/>
    </location>
</feature>
<evidence type="ECO:0000313" key="2">
    <source>
        <dbReference type="EMBL" id="EUA30187.1"/>
    </source>
</evidence>